<comment type="similarity">
    <text evidence="1">Belongs to the peptidase M13 family.</text>
</comment>
<evidence type="ECO:0000313" key="3">
    <source>
        <dbReference type="EMBL" id="KNC80796.1"/>
    </source>
</evidence>
<dbReference type="STRING" id="667725.A0A0L0FW54"/>
<accession>A0A0L0FW54</accession>
<reference evidence="3 4" key="1">
    <citation type="submission" date="2011-02" db="EMBL/GenBank/DDBJ databases">
        <title>The Genome Sequence of Sphaeroforma arctica JP610.</title>
        <authorList>
            <consortium name="The Broad Institute Genome Sequencing Platform"/>
            <person name="Russ C."/>
            <person name="Cuomo C."/>
            <person name="Young S.K."/>
            <person name="Zeng Q."/>
            <person name="Gargeya S."/>
            <person name="Alvarado L."/>
            <person name="Berlin A."/>
            <person name="Chapman S.B."/>
            <person name="Chen Z."/>
            <person name="Freedman E."/>
            <person name="Gellesch M."/>
            <person name="Goldberg J."/>
            <person name="Griggs A."/>
            <person name="Gujja S."/>
            <person name="Heilman E."/>
            <person name="Heiman D."/>
            <person name="Howarth C."/>
            <person name="Mehta T."/>
            <person name="Neiman D."/>
            <person name="Pearson M."/>
            <person name="Roberts A."/>
            <person name="Saif S."/>
            <person name="Shea T."/>
            <person name="Shenoy N."/>
            <person name="Sisk P."/>
            <person name="Stolte C."/>
            <person name="Sykes S."/>
            <person name="White J."/>
            <person name="Yandava C."/>
            <person name="Burger G."/>
            <person name="Gray M.W."/>
            <person name="Holland P.W.H."/>
            <person name="King N."/>
            <person name="Lang F.B.F."/>
            <person name="Roger A.J."/>
            <person name="Ruiz-Trillo I."/>
            <person name="Haas B."/>
            <person name="Nusbaum C."/>
            <person name="Birren B."/>
        </authorList>
    </citation>
    <scope>NUCLEOTIDE SEQUENCE [LARGE SCALE GENOMIC DNA]</scope>
    <source>
        <strain evidence="3 4">JP610</strain>
    </source>
</reference>
<dbReference type="GO" id="GO:0016485">
    <property type="term" value="P:protein processing"/>
    <property type="evidence" value="ECO:0007669"/>
    <property type="project" value="TreeGrafter"/>
</dbReference>
<keyword evidence="4" id="KW-1185">Reference proteome</keyword>
<dbReference type="PANTHER" id="PTHR11733">
    <property type="entry name" value="ZINC METALLOPROTEASE FAMILY M13 NEPRILYSIN-RELATED"/>
    <property type="match status" value="1"/>
</dbReference>
<dbReference type="GeneID" id="25907363"/>
<dbReference type="PROSITE" id="PS51885">
    <property type="entry name" value="NEPRILYSIN"/>
    <property type="match status" value="1"/>
</dbReference>
<dbReference type="RefSeq" id="XP_014154698.1">
    <property type="nucleotide sequence ID" value="XM_014299223.1"/>
</dbReference>
<dbReference type="InterPro" id="IPR000718">
    <property type="entry name" value="Peptidase_M13"/>
</dbReference>
<dbReference type="AlphaFoldDB" id="A0A0L0FW54"/>
<gene>
    <name evidence="3" type="ORF">SARC_06859</name>
</gene>
<sequence length="300" mass="33663">MNYGGIGAVIGHEVSHGFDDEGSQYDGTGNLENWWQNETETSFNELTQCFVNQYSEYTVLGKDGKELFVNGNLTLGENMADNGGLSSVVQAYDHYVDRNGEEPAMPGTDLTHKQLLFVNFARVWCGKGRPEANEQQVLRDPHSPPQHRVLGTLANMKEFAEAFNCPVGSRMNPDRQRCKSVQARARSHTEAPLIATCSEHHGPPYICAFTGSRSSQTRVVETLKEWVTGCDCDPWTSEDVEPSQRDLREKGRQTAVVEQAHCHLYITLQHRWRVEGYICEHHEPQVVKVISSTYANGLHA</sequence>
<dbReference type="Gene3D" id="3.40.390.10">
    <property type="entry name" value="Collagenase (Catalytic Domain)"/>
    <property type="match status" value="1"/>
</dbReference>
<organism evidence="3 4">
    <name type="scientific">Sphaeroforma arctica JP610</name>
    <dbReference type="NCBI Taxonomy" id="667725"/>
    <lineage>
        <taxon>Eukaryota</taxon>
        <taxon>Ichthyosporea</taxon>
        <taxon>Ichthyophonida</taxon>
        <taxon>Sphaeroforma</taxon>
    </lineage>
</organism>
<dbReference type="Pfam" id="PF01431">
    <property type="entry name" value="Peptidase_M13"/>
    <property type="match status" value="1"/>
</dbReference>
<dbReference type="Proteomes" id="UP000054560">
    <property type="component" value="Unassembled WGS sequence"/>
</dbReference>
<dbReference type="SUPFAM" id="SSF55486">
    <property type="entry name" value="Metalloproteases ('zincins'), catalytic domain"/>
    <property type="match status" value="1"/>
</dbReference>
<evidence type="ECO:0000313" key="4">
    <source>
        <dbReference type="Proteomes" id="UP000054560"/>
    </source>
</evidence>
<feature type="domain" description="Peptidase M13 C-terminal" evidence="2">
    <location>
        <begin position="1"/>
        <end position="177"/>
    </location>
</feature>
<dbReference type="GO" id="GO:0005886">
    <property type="term" value="C:plasma membrane"/>
    <property type="evidence" value="ECO:0007669"/>
    <property type="project" value="TreeGrafter"/>
</dbReference>
<dbReference type="eggNOG" id="KOG3624">
    <property type="taxonomic scope" value="Eukaryota"/>
</dbReference>
<dbReference type="InterPro" id="IPR024079">
    <property type="entry name" value="MetalloPept_cat_dom_sf"/>
</dbReference>
<dbReference type="PRINTS" id="PR00786">
    <property type="entry name" value="NEPRILYSIN"/>
</dbReference>
<dbReference type="PANTHER" id="PTHR11733:SF167">
    <property type="entry name" value="FI17812P1-RELATED"/>
    <property type="match status" value="1"/>
</dbReference>
<dbReference type="GO" id="GO:0004222">
    <property type="term" value="F:metalloendopeptidase activity"/>
    <property type="evidence" value="ECO:0007669"/>
    <property type="project" value="InterPro"/>
</dbReference>
<proteinExistence type="inferred from homology"/>
<name>A0A0L0FW54_9EUKA</name>
<evidence type="ECO:0000256" key="1">
    <source>
        <dbReference type="ARBA" id="ARBA00007357"/>
    </source>
</evidence>
<dbReference type="EMBL" id="KQ242107">
    <property type="protein sequence ID" value="KNC80796.1"/>
    <property type="molecule type" value="Genomic_DNA"/>
</dbReference>
<dbReference type="CDD" id="cd08662">
    <property type="entry name" value="M13"/>
    <property type="match status" value="1"/>
</dbReference>
<protein>
    <recommendedName>
        <fullName evidence="2">Peptidase M13 C-terminal domain-containing protein</fullName>
    </recommendedName>
</protein>
<evidence type="ECO:0000259" key="2">
    <source>
        <dbReference type="Pfam" id="PF01431"/>
    </source>
</evidence>
<dbReference type="InterPro" id="IPR018497">
    <property type="entry name" value="Peptidase_M13_C"/>
</dbReference>
<dbReference type="OrthoDB" id="6475849at2759"/>